<dbReference type="PANTHER" id="PTHR11067:SF9">
    <property type="entry name" value="INOSINE TRIPHOSPHATE PYROPHOSPHATASE"/>
    <property type="match status" value="1"/>
</dbReference>
<comment type="caution">
    <text evidence="10">Lacks conserved residue(s) required for the propagation of feature annotation.</text>
</comment>
<evidence type="ECO:0000313" key="13">
    <source>
        <dbReference type="Proteomes" id="UP000270021"/>
    </source>
</evidence>
<feature type="binding site" evidence="10">
    <location>
        <position position="169"/>
    </location>
    <ligand>
        <name>substrate</name>
    </ligand>
</feature>
<keyword evidence="13" id="KW-1185">Reference proteome</keyword>
<evidence type="ECO:0000256" key="3">
    <source>
        <dbReference type="ARBA" id="ARBA00022723"/>
    </source>
</evidence>
<keyword evidence="3 10" id="KW-0479">Metal-binding</keyword>
<comment type="function">
    <text evidence="10">Pyrophosphatase that catalyzes the hydrolysis of nucleoside triphosphates to their monophosphate derivatives, with a high preference for the non-canonical purine nucleotides XTP (xanthosine triphosphate), dITP (deoxyinosine triphosphate) and ITP. Seems to function as a house-cleaning enzyme that removes non-canonical purine nucleotides from the nucleotide pool, thus preventing their incorporation into DNA/RNA and avoiding chromosomal lesions.</text>
</comment>
<dbReference type="KEGG" id="fsl:EJO69_04320"/>
<comment type="catalytic activity">
    <reaction evidence="9 10">
        <text>XTP + H2O = XMP + diphosphate + H(+)</text>
        <dbReference type="Rhea" id="RHEA:28610"/>
        <dbReference type="ChEBI" id="CHEBI:15377"/>
        <dbReference type="ChEBI" id="CHEBI:15378"/>
        <dbReference type="ChEBI" id="CHEBI:33019"/>
        <dbReference type="ChEBI" id="CHEBI:57464"/>
        <dbReference type="ChEBI" id="CHEBI:61314"/>
        <dbReference type="EC" id="3.6.1.66"/>
    </reaction>
</comment>
<dbReference type="Gene3D" id="3.90.950.10">
    <property type="match status" value="1"/>
</dbReference>
<dbReference type="GO" id="GO:0009117">
    <property type="term" value="P:nucleotide metabolic process"/>
    <property type="evidence" value="ECO:0007669"/>
    <property type="project" value="UniProtKB-KW"/>
</dbReference>
<dbReference type="InterPro" id="IPR002637">
    <property type="entry name" value="RdgB/HAM1"/>
</dbReference>
<dbReference type="GO" id="GO:0017111">
    <property type="term" value="F:ribonucleoside triphosphate phosphatase activity"/>
    <property type="evidence" value="ECO:0007669"/>
    <property type="project" value="InterPro"/>
</dbReference>
<evidence type="ECO:0000313" key="12">
    <source>
        <dbReference type="EMBL" id="AZN29619.1"/>
    </source>
</evidence>
<dbReference type="FunFam" id="3.90.950.10:FF:000001">
    <property type="entry name" value="dITP/XTP pyrophosphatase"/>
    <property type="match status" value="1"/>
</dbReference>
<evidence type="ECO:0000256" key="11">
    <source>
        <dbReference type="RuleBase" id="RU003781"/>
    </source>
</evidence>
<dbReference type="AlphaFoldDB" id="A0A3S8Z7Y3"/>
<evidence type="ECO:0000256" key="9">
    <source>
        <dbReference type="ARBA" id="ARBA00052017"/>
    </source>
</evidence>
<proteinExistence type="inferred from homology"/>
<dbReference type="GO" id="GO:0009146">
    <property type="term" value="P:purine nucleoside triphosphate catabolic process"/>
    <property type="evidence" value="ECO:0007669"/>
    <property type="project" value="UniProtKB-UniRule"/>
</dbReference>
<feature type="binding site" evidence="10">
    <location>
        <begin position="174"/>
        <end position="175"/>
    </location>
    <ligand>
        <name>substrate</name>
    </ligand>
</feature>
<evidence type="ECO:0000256" key="5">
    <source>
        <dbReference type="ARBA" id="ARBA00022801"/>
    </source>
</evidence>
<dbReference type="RefSeq" id="WP_126039650.1">
    <property type="nucleotide sequence ID" value="NZ_CP034438.1"/>
</dbReference>
<feature type="binding site" evidence="10">
    <location>
        <begin position="146"/>
        <end position="149"/>
    </location>
    <ligand>
        <name>substrate</name>
    </ligand>
</feature>
<comment type="catalytic activity">
    <reaction evidence="10">
        <text>ITP + H2O = IMP + diphosphate + H(+)</text>
        <dbReference type="Rhea" id="RHEA:29399"/>
        <dbReference type="ChEBI" id="CHEBI:15377"/>
        <dbReference type="ChEBI" id="CHEBI:15378"/>
        <dbReference type="ChEBI" id="CHEBI:33019"/>
        <dbReference type="ChEBI" id="CHEBI:58053"/>
        <dbReference type="ChEBI" id="CHEBI:61402"/>
        <dbReference type="EC" id="3.6.1.66"/>
    </reaction>
</comment>
<dbReference type="SUPFAM" id="SSF52972">
    <property type="entry name" value="ITPase-like"/>
    <property type="match status" value="1"/>
</dbReference>
<gene>
    <name evidence="12" type="primary">rdgB</name>
    <name evidence="12" type="ORF">EJO69_04320</name>
</gene>
<dbReference type="GO" id="GO:0036220">
    <property type="term" value="F:ITP diphosphatase activity"/>
    <property type="evidence" value="ECO:0007669"/>
    <property type="project" value="UniProtKB-UniRule"/>
</dbReference>
<keyword evidence="6 10" id="KW-0460">Magnesium</keyword>
<dbReference type="GO" id="GO:0035870">
    <property type="term" value="F:dITP diphosphatase activity"/>
    <property type="evidence" value="ECO:0007669"/>
    <property type="project" value="UniProtKB-UniRule"/>
</dbReference>
<reference evidence="12 13" key="1">
    <citation type="submission" date="2018-12" db="EMBL/GenBank/DDBJ databases">
        <title>Complete genome sequence of Flaviflexus salsibiostraticola KCTC 33148.</title>
        <authorList>
            <person name="Bae J.-W."/>
        </authorList>
    </citation>
    <scope>NUCLEOTIDE SEQUENCE [LARGE SCALE GENOMIC DNA]</scope>
    <source>
        <strain evidence="12 13">KCTC 33148</strain>
    </source>
</reference>
<dbReference type="Proteomes" id="UP000270021">
    <property type="component" value="Chromosome"/>
</dbReference>
<dbReference type="InterPro" id="IPR029001">
    <property type="entry name" value="ITPase-like_fam"/>
</dbReference>
<dbReference type="EC" id="3.6.1.66" evidence="10"/>
<dbReference type="OrthoDB" id="9807456at2"/>
<evidence type="ECO:0000256" key="8">
    <source>
        <dbReference type="ARBA" id="ARBA00051875"/>
    </source>
</evidence>
<evidence type="ECO:0000256" key="2">
    <source>
        <dbReference type="ARBA" id="ARBA00011738"/>
    </source>
</evidence>
<keyword evidence="5 10" id="KW-0378">Hydrolase</keyword>
<dbReference type="EMBL" id="CP034438">
    <property type="protein sequence ID" value="AZN29619.1"/>
    <property type="molecule type" value="Genomic_DNA"/>
</dbReference>
<dbReference type="NCBIfam" id="TIGR00042">
    <property type="entry name" value="RdgB/HAM1 family non-canonical purine NTP pyrophosphatase"/>
    <property type="match status" value="1"/>
</dbReference>
<name>A0A3S8Z7Y3_9ACTO</name>
<dbReference type="GO" id="GO:0000166">
    <property type="term" value="F:nucleotide binding"/>
    <property type="evidence" value="ECO:0007669"/>
    <property type="project" value="UniProtKB-KW"/>
</dbReference>
<feature type="active site" description="Proton acceptor" evidence="10">
    <location>
        <position position="63"/>
    </location>
</feature>
<feature type="binding site" evidence="10">
    <location>
        <position position="64"/>
    </location>
    <ligand>
        <name>substrate</name>
    </ligand>
</feature>
<comment type="catalytic activity">
    <reaction evidence="8 10">
        <text>dITP + H2O = dIMP + diphosphate + H(+)</text>
        <dbReference type="Rhea" id="RHEA:28342"/>
        <dbReference type="ChEBI" id="CHEBI:15377"/>
        <dbReference type="ChEBI" id="CHEBI:15378"/>
        <dbReference type="ChEBI" id="CHEBI:33019"/>
        <dbReference type="ChEBI" id="CHEBI:61194"/>
        <dbReference type="ChEBI" id="CHEBI:61382"/>
        <dbReference type="EC" id="3.6.1.66"/>
    </reaction>
</comment>
<comment type="cofactor">
    <cofactor evidence="10">
        <name>Mg(2+)</name>
        <dbReference type="ChEBI" id="CHEBI:18420"/>
    </cofactor>
    <text evidence="10">Binds 1 Mg(2+) ion per subunit.</text>
</comment>
<protein>
    <recommendedName>
        <fullName evidence="10">dITP/XTP pyrophosphatase</fullName>
        <ecNumber evidence="10">3.6.1.66</ecNumber>
    </recommendedName>
    <alternativeName>
        <fullName evidence="10">Non-canonical purine NTP pyrophosphatase</fullName>
    </alternativeName>
    <alternativeName>
        <fullName evidence="10">Non-standard purine NTP pyrophosphatase</fullName>
    </alternativeName>
    <alternativeName>
        <fullName evidence="10">Nucleoside-triphosphate diphosphatase</fullName>
    </alternativeName>
    <alternativeName>
        <fullName evidence="10">Nucleoside-triphosphate pyrophosphatase</fullName>
        <shortName evidence="10">NTPase</shortName>
    </alternativeName>
</protein>
<dbReference type="InterPro" id="IPR020922">
    <property type="entry name" value="dITP/XTP_pyrophosphatase"/>
</dbReference>
<evidence type="ECO:0000256" key="4">
    <source>
        <dbReference type="ARBA" id="ARBA00022741"/>
    </source>
</evidence>
<feature type="binding site" evidence="10">
    <location>
        <begin position="5"/>
        <end position="10"/>
    </location>
    <ligand>
        <name>substrate</name>
    </ligand>
</feature>
<evidence type="ECO:0000256" key="7">
    <source>
        <dbReference type="ARBA" id="ARBA00023080"/>
    </source>
</evidence>
<keyword evidence="7 10" id="KW-0546">Nucleotide metabolism</keyword>
<organism evidence="12 13">
    <name type="scientific">Flaviflexus salsibiostraticola</name>
    <dbReference type="NCBI Taxonomy" id="1282737"/>
    <lineage>
        <taxon>Bacteria</taxon>
        <taxon>Bacillati</taxon>
        <taxon>Actinomycetota</taxon>
        <taxon>Actinomycetes</taxon>
        <taxon>Actinomycetales</taxon>
        <taxon>Actinomycetaceae</taxon>
        <taxon>Flaviflexus</taxon>
    </lineage>
</organism>
<keyword evidence="4 10" id="KW-0547">Nucleotide-binding</keyword>
<evidence type="ECO:0000256" key="6">
    <source>
        <dbReference type="ARBA" id="ARBA00022842"/>
    </source>
</evidence>
<accession>A0A3S8Z7Y3</accession>
<feature type="binding site" evidence="10">
    <location>
        <position position="63"/>
    </location>
    <ligand>
        <name>Mg(2+)</name>
        <dbReference type="ChEBI" id="CHEBI:18420"/>
    </ligand>
</feature>
<comment type="subunit">
    <text evidence="2 10">Homodimer.</text>
</comment>
<evidence type="ECO:0000256" key="1">
    <source>
        <dbReference type="ARBA" id="ARBA00008023"/>
    </source>
</evidence>
<dbReference type="Pfam" id="PF01725">
    <property type="entry name" value="Ham1p_like"/>
    <property type="match status" value="1"/>
</dbReference>
<comment type="similarity">
    <text evidence="1 10 11">Belongs to the HAM1 NTPase family.</text>
</comment>
<dbReference type="PANTHER" id="PTHR11067">
    <property type="entry name" value="INOSINE TRIPHOSPHATE PYROPHOSPHATASE/HAM1 PROTEIN"/>
    <property type="match status" value="1"/>
</dbReference>
<dbReference type="CDD" id="cd00515">
    <property type="entry name" value="HAM1"/>
    <property type="match status" value="1"/>
</dbReference>
<sequence length="192" mass="20462">MILASRNAHKLGEVRQILGRDDLELSPDGVGDPVEDDVTFAGNALIKARFVAERTGSAVIADDSGLCVDVLGGAPGVFSARWAGRHGADVENLELLLNQLADVRDEHRAAKFVCAAVYVEPGGREVIATGTMRGQLLREPRGEGGFGYDPIFLPDGHELSAAELSAEQKNAISHRGHAFRALRAELDRLGLG</sequence>
<dbReference type="GO" id="GO:0036222">
    <property type="term" value="F:XTP diphosphatase activity"/>
    <property type="evidence" value="ECO:0007669"/>
    <property type="project" value="UniProtKB-UniRule"/>
</dbReference>
<dbReference type="GO" id="GO:0005829">
    <property type="term" value="C:cytosol"/>
    <property type="evidence" value="ECO:0007669"/>
    <property type="project" value="TreeGrafter"/>
</dbReference>
<dbReference type="HAMAP" id="MF_01405">
    <property type="entry name" value="Non_canon_purine_NTPase"/>
    <property type="match status" value="1"/>
</dbReference>
<dbReference type="GO" id="GO:0046872">
    <property type="term" value="F:metal ion binding"/>
    <property type="evidence" value="ECO:0007669"/>
    <property type="project" value="UniProtKB-KW"/>
</dbReference>
<evidence type="ECO:0000256" key="10">
    <source>
        <dbReference type="HAMAP-Rule" id="MF_01405"/>
    </source>
</evidence>